<name>A0A1I2WGR1_9FIRM</name>
<reference evidence="2" key="1">
    <citation type="submission" date="2016-10" db="EMBL/GenBank/DDBJ databases">
        <authorList>
            <person name="Varghese N."/>
            <person name="Submissions S."/>
        </authorList>
    </citation>
    <scope>NUCLEOTIDE SEQUENCE [LARGE SCALE GENOMIC DNA]</scope>
    <source>
        <strain evidence="2">DSM 17038</strain>
    </source>
</reference>
<sequence>MRLREIFNSLLRNPRREAFFCGMVVYPKVLDSLLLIKLLCYYQKKWHIVRR</sequence>
<dbReference type="EMBL" id="FOOX01000013">
    <property type="protein sequence ID" value="SFH00438.1"/>
    <property type="molecule type" value="Genomic_DNA"/>
</dbReference>
<keyword evidence="2" id="KW-1185">Reference proteome</keyword>
<dbReference type="AlphaFoldDB" id="A0A1I2WGR1"/>
<gene>
    <name evidence="1" type="ORF">SAMN05660649_03495</name>
</gene>
<protein>
    <submittedName>
        <fullName evidence="1">Uncharacterized protein</fullName>
    </submittedName>
</protein>
<dbReference type="STRING" id="341036.SAMN05660649_03495"/>
<organism evidence="1 2">
    <name type="scientific">Desulfotruncus arcticus DSM 17038</name>
    <dbReference type="NCBI Taxonomy" id="1121424"/>
    <lineage>
        <taxon>Bacteria</taxon>
        <taxon>Bacillati</taxon>
        <taxon>Bacillota</taxon>
        <taxon>Clostridia</taxon>
        <taxon>Eubacteriales</taxon>
        <taxon>Desulfallaceae</taxon>
        <taxon>Desulfotruncus</taxon>
    </lineage>
</organism>
<evidence type="ECO:0000313" key="1">
    <source>
        <dbReference type="EMBL" id="SFH00438.1"/>
    </source>
</evidence>
<accession>A0A1I2WGR1</accession>
<proteinExistence type="predicted"/>
<dbReference type="Proteomes" id="UP000199337">
    <property type="component" value="Unassembled WGS sequence"/>
</dbReference>
<evidence type="ECO:0000313" key="2">
    <source>
        <dbReference type="Proteomes" id="UP000199337"/>
    </source>
</evidence>